<evidence type="ECO:0000256" key="6">
    <source>
        <dbReference type="ARBA" id="ARBA00022723"/>
    </source>
</evidence>
<reference evidence="13 14" key="1">
    <citation type="submission" date="2018-06" db="EMBL/GenBank/DDBJ databases">
        <title>Comparative genomics reveals the genomic features of Rhizophagus irregularis, R. cerebriforme, R. diaphanum and Gigaspora rosea, and their symbiotic lifestyle signature.</title>
        <authorList>
            <person name="Morin E."/>
            <person name="San Clemente H."/>
            <person name="Chen E.C.H."/>
            <person name="De La Providencia I."/>
            <person name="Hainaut M."/>
            <person name="Kuo A."/>
            <person name="Kohler A."/>
            <person name="Murat C."/>
            <person name="Tang N."/>
            <person name="Roy S."/>
            <person name="Loubradou J."/>
            <person name="Henrissat B."/>
            <person name="Grigoriev I.V."/>
            <person name="Corradi N."/>
            <person name="Roux C."/>
            <person name="Martin F.M."/>
        </authorList>
    </citation>
    <scope>NUCLEOTIDE SEQUENCE [LARGE SCALE GENOMIC DNA]</scope>
    <source>
        <strain evidence="13 14">DAOM 227022</strain>
    </source>
</reference>
<dbReference type="EMBL" id="QKYT01001038">
    <property type="protein sequence ID" value="RIA80137.1"/>
    <property type="molecule type" value="Genomic_DNA"/>
</dbReference>
<dbReference type="InterPro" id="IPR001191">
    <property type="entry name" value="Gemini_AL1_REP"/>
</dbReference>
<name>A0A397S7Z8_9GLOM</name>
<keyword evidence="7" id="KW-0547">Nucleotide-binding</keyword>
<evidence type="ECO:0000256" key="2">
    <source>
        <dbReference type="ARBA" id="ARBA00022679"/>
    </source>
</evidence>
<keyword evidence="8" id="KW-0255">Endonuclease</keyword>
<comment type="caution">
    <text evidence="13">The sequence shown here is derived from an EMBL/GenBank/DDBJ whole genome shotgun (WGS) entry which is preliminary data.</text>
</comment>
<evidence type="ECO:0000256" key="7">
    <source>
        <dbReference type="ARBA" id="ARBA00022741"/>
    </source>
</evidence>
<organism evidence="13 14">
    <name type="scientific">Glomus cerebriforme</name>
    <dbReference type="NCBI Taxonomy" id="658196"/>
    <lineage>
        <taxon>Eukaryota</taxon>
        <taxon>Fungi</taxon>
        <taxon>Fungi incertae sedis</taxon>
        <taxon>Mucoromycota</taxon>
        <taxon>Glomeromycotina</taxon>
        <taxon>Glomeromycetes</taxon>
        <taxon>Glomerales</taxon>
        <taxon>Glomeraceae</taxon>
        <taxon>Glomus</taxon>
    </lineage>
</organism>
<feature type="domain" description="CRESS-DNA virus Rep endonuclease" evidence="12">
    <location>
        <begin position="10"/>
        <end position="116"/>
    </location>
</feature>
<dbReference type="InterPro" id="IPR001301">
    <property type="entry name" value="Gemini_AL1_CLV"/>
</dbReference>
<evidence type="ECO:0000256" key="9">
    <source>
        <dbReference type="ARBA" id="ARBA00022801"/>
    </source>
</evidence>
<protein>
    <recommendedName>
        <fullName evidence="12">CRESS-DNA virus Rep endonuclease domain-containing protein</fullName>
    </recommendedName>
</protein>
<dbReference type="SUPFAM" id="SSF55464">
    <property type="entry name" value="Origin of replication-binding domain, RBD-like"/>
    <property type="match status" value="1"/>
</dbReference>
<sequence>MPADRQSRFRLQSKKLFLTYPRCSLGKNDALTILRRLCLTHVVESYVVASEQHEDGTPYLHCYLALSGKIDKRSPACFDLDFGGEKFHRNYQGARDAGDVIAYCKKGGDFIQLGTDVAVRRTVKEIMAESVTREEFFASMERDHGKFLLQSFGNISSFADFKFQPVPKLYDNPFGQGSFVVPQVLLDWVQANVINKPFRPLSLVLMGATRTGKSSWARSLGCHIYMQKRINWDLWDDEASFVILDDIPVEELKRFNNWKVLMGAQKSFRLDRRMGG</sequence>
<keyword evidence="14" id="KW-1185">Reference proteome</keyword>
<proteinExistence type="inferred from homology"/>
<comment type="similarity">
    <text evidence="1">Belongs to the geminiviridae Rep protein family.</text>
</comment>
<dbReference type="Pfam" id="PF00799">
    <property type="entry name" value="Gemini_AL1"/>
    <property type="match status" value="1"/>
</dbReference>
<dbReference type="GO" id="GO:0016779">
    <property type="term" value="F:nucleotidyltransferase activity"/>
    <property type="evidence" value="ECO:0007669"/>
    <property type="project" value="UniProtKB-KW"/>
</dbReference>
<dbReference type="GO" id="GO:0003677">
    <property type="term" value="F:DNA binding"/>
    <property type="evidence" value="ECO:0007669"/>
    <property type="project" value="UniProtKB-KW"/>
</dbReference>
<keyword evidence="11" id="KW-0238">DNA-binding</keyword>
<dbReference type="GO" id="GO:0005198">
    <property type="term" value="F:structural molecule activity"/>
    <property type="evidence" value="ECO:0007669"/>
    <property type="project" value="InterPro"/>
</dbReference>
<evidence type="ECO:0000313" key="14">
    <source>
        <dbReference type="Proteomes" id="UP000265703"/>
    </source>
</evidence>
<keyword evidence="5" id="KW-0540">Nuclease</keyword>
<dbReference type="InterPro" id="IPR049912">
    <property type="entry name" value="CRESS_DNA_REP"/>
</dbReference>
<dbReference type="AlphaFoldDB" id="A0A397S7Z8"/>
<dbReference type="GO" id="GO:0006260">
    <property type="term" value="P:DNA replication"/>
    <property type="evidence" value="ECO:0007669"/>
    <property type="project" value="UniProtKB-KW"/>
</dbReference>
<evidence type="ECO:0000256" key="1">
    <source>
        <dbReference type="ARBA" id="ARBA00006240"/>
    </source>
</evidence>
<dbReference type="OrthoDB" id="2977716at2759"/>
<evidence type="ECO:0000256" key="3">
    <source>
        <dbReference type="ARBA" id="ARBA00022695"/>
    </source>
</evidence>
<keyword evidence="2" id="KW-0808">Transferase</keyword>
<gene>
    <name evidence="13" type="ORF">C1645_745464</name>
</gene>
<dbReference type="PROSITE" id="PS52020">
    <property type="entry name" value="CRESS_DNA_REP"/>
    <property type="match status" value="1"/>
</dbReference>
<dbReference type="PRINTS" id="PR00228">
    <property type="entry name" value="GEMCOATCLVL1"/>
</dbReference>
<evidence type="ECO:0000256" key="4">
    <source>
        <dbReference type="ARBA" id="ARBA00022705"/>
    </source>
</evidence>
<keyword evidence="6" id="KW-0479">Metal-binding</keyword>
<evidence type="ECO:0000256" key="5">
    <source>
        <dbReference type="ARBA" id="ARBA00022722"/>
    </source>
</evidence>
<evidence type="ECO:0000259" key="12">
    <source>
        <dbReference type="PROSITE" id="PS52020"/>
    </source>
</evidence>
<keyword evidence="3" id="KW-0548">Nucleotidyltransferase</keyword>
<evidence type="ECO:0000256" key="11">
    <source>
        <dbReference type="ARBA" id="ARBA00023125"/>
    </source>
</evidence>
<dbReference type="GO" id="GO:0046872">
    <property type="term" value="F:metal ion binding"/>
    <property type="evidence" value="ECO:0007669"/>
    <property type="project" value="UniProtKB-KW"/>
</dbReference>
<dbReference type="Gene3D" id="3.40.1310.20">
    <property type="match status" value="1"/>
</dbReference>
<accession>A0A397S7Z8</accession>
<evidence type="ECO:0000256" key="10">
    <source>
        <dbReference type="ARBA" id="ARBA00023124"/>
    </source>
</evidence>
<dbReference type="PRINTS" id="PR00227">
    <property type="entry name" value="GEMCOATAL1"/>
</dbReference>
<evidence type="ECO:0000313" key="13">
    <source>
        <dbReference type="EMBL" id="RIA80137.1"/>
    </source>
</evidence>
<dbReference type="Pfam" id="PF08283">
    <property type="entry name" value="Gemini_AL1_M"/>
    <property type="match status" value="1"/>
</dbReference>
<dbReference type="GO" id="GO:0000166">
    <property type="term" value="F:nucleotide binding"/>
    <property type="evidence" value="ECO:0007669"/>
    <property type="project" value="UniProtKB-KW"/>
</dbReference>
<dbReference type="Proteomes" id="UP000265703">
    <property type="component" value="Unassembled WGS sequence"/>
</dbReference>
<evidence type="ECO:0000256" key="8">
    <source>
        <dbReference type="ARBA" id="ARBA00022759"/>
    </source>
</evidence>
<keyword evidence="4" id="KW-0235">DNA replication</keyword>
<keyword evidence="9" id="KW-0378">Hydrolase</keyword>
<keyword evidence="10" id="KW-0190">Covalent protein-DNA linkage</keyword>
<dbReference type="GO" id="GO:0016888">
    <property type="term" value="F:DNA endonuclease activity, producing 5'-phosphomonoesters"/>
    <property type="evidence" value="ECO:0007669"/>
    <property type="project" value="InterPro"/>
</dbReference>
<dbReference type="InterPro" id="IPR022692">
    <property type="entry name" value="Gemini_AL1_REP_central"/>
</dbReference>